<dbReference type="PROSITE" id="PS01124">
    <property type="entry name" value="HTH_ARAC_FAMILY_2"/>
    <property type="match status" value="1"/>
</dbReference>
<dbReference type="SMART" id="SM00342">
    <property type="entry name" value="HTH_ARAC"/>
    <property type="match status" value="1"/>
</dbReference>
<keyword evidence="1" id="KW-0805">Transcription regulation</keyword>
<evidence type="ECO:0000256" key="3">
    <source>
        <dbReference type="ARBA" id="ARBA00023163"/>
    </source>
</evidence>
<accession>A0A1F7FIC6</accession>
<sequence>MLEPLEAQVLFYEDFENTDVSLSWEQPEGPKPWLTLSEKSAFSGTRGVNITNGESHMARRNLMWPVASSACTAGVYLAFRCRFNAPGLGDTAGALERFPLVHWEITAGNSKFSNPTLLVVQNSQGNPCFRMLSRNHKSAEPVTTGDTPLTTVTPDTWYSLGIYVRLNGAALIDSLFINGQCAGAANIALEQAPLFLNYISFGFNRKSSLPLNSVDIDDIILTRTRTDPFLPYRVVRRPAAFEYVGSPPVKFEIQPDAIPEGSRSILVHILQDHACIAQSVCAIDSLVTFDNVLAPHIPYTYCLIFQGGECRFPEQRGGPFMIAEHAEEEETRSFGAGTIRFVLPHANAGRVMAGDTLLVELSFEPQKDGTCFIDLNIGSVKFSESRHERFGVYDPGKNLVFSLCKQDLVYGKYQEGTNQLKAVSLVDTGSEYPFNFIDAGGYSFDQRKGNARFPFVITRDMEPGIWTIRAYLVNEHTGLRLSFNSLFFTVGRPLFSATHVLLVLFCVCGAIVIRVLLRRRQRKNEPPSSSWLSVADSIEELIIQTYRDTNLSNNTIAQHVNLSTPKVTEIYQRVKGKTPVQHIREIRLEKAGLLLKTTMKSVSEIAYEAGFSDPVVFQRNFKKHKGLTPGQYRDKKSD</sequence>
<dbReference type="Gene3D" id="1.10.10.60">
    <property type="entry name" value="Homeodomain-like"/>
    <property type="match status" value="1"/>
</dbReference>
<keyword evidence="2" id="KW-0238">DNA-binding</keyword>
<dbReference type="Proteomes" id="UP000179243">
    <property type="component" value="Unassembled WGS sequence"/>
</dbReference>
<dbReference type="InterPro" id="IPR009057">
    <property type="entry name" value="Homeodomain-like_sf"/>
</dbReference>
<keyword evidence="4" id="KW-0812">Transmembrane</keyword>
<evidence type="ECO:0000259" key="5">
    <source>
        <dbReference type="PROSITE" id="PS01124"/>
    </source>
</evidence>
<protein>
    <recommendedName>
        <fullName evidence="5">HTH araC/xylS-type domain-containing protein</fullName>
    </recommendedName>
</protein>
<comment type="caution">
    <text evidence="6">The sequence shown here is derived from an EMBL/GenBank/DDBJ whole genome shotgun (WGS) entry which is preliminary data.</text>
</comment>
<dbReference type="AlphaFoldDB" id="A0A1F7FIC6"/>
<dbReference type="InterPro" id="IPR018060">
    <property type="entry name" value="HTH_AraC"/>
</dbReference>
<evidence type="ECO:0000313" key="6">
    <source>
        <dbReference type="EMBL" id="OGK06321.1"/>
    </source>
</evidence>
<feature type="transmembrane region" description="Helical" evidence="4">
    <location>
        <begin position="494"/>
        <end position="517"/>
    </location>
</feature>
<proteinExistence type="predicted"/>
<dbReference type="Gene3D" id="2.60.120.200">
    <property type="match status" value="1"/>
</dbReference>
<dbReference type="PANTHER" id="PTHR43280">
    <property type="entry name" value="ARAC-FAMILY TRANSCRIPTIONAL REGULATOR"/>
    <property type="match status" value="1"/>
</dbReference>
<keyword evidence="4" id="KW-0472">Membrane</keyword>
<dbReference type="InterPro" id="IPR020449">
    <property type="entry name" value="Tscrpt_reg_AraC-type_HTH"/>
</dbReference>
<dbReference type="SUPFAM" id="SSF46689">
    <property type="entry name" value="Homeodomain-like"/>
    <property type="match status" value="1"/>
</dbReference>
<dbReference type="PRINTS" id="PR00032">
    <property type="entry name" value="HTHARAC"/>
</dbReference>
<keyword evidence="3" id="KW-0804">Transcription</keyword>
<evidence type="ECO:0000256" key="4">
    <source>
        <dbReference type="SAM" id="Phobius"/>
    </source>
</evidence>
<dbReference type="PANTHER" id="PTHR43280:SF2">
    <property type="entry name" value="HTH-TYPE TRANSCRIPTIONAL REGULATOR EXSA"/>
    <property type="match status" value="1"/>
</dbReference>
<dbReference type="GO" id="GO:0003700">
    <property type="term" value="F:DNA-binding transcription factor activity"/>
    <property type="evidence" value="ECO:0007669"/>
    <property type="project" value="InterPro"/>
</dbReference>
<evidence type="ECO:0000313" key="7">
    <source>
        <dbReference type="Proteomes" id="UP000179243"/>
    </source>
</evidence>
<feature type="domain" description="HTH araC/xylS-type" evidence="5">
    <location>
        <begin position="536"/>
        <end position="635"/>
    </location>
</feature>
<reference evidence="6 7" key="1">
    <citation type="journal article" date="2016" name="Nat. Commun.">
        <title>Thousands of microbial genomes shed light on interconnected biogeochemical processes in an aquifer system.</title>
        <authorList>
            <person name="Anantharaman K."/>
            <person name="Brown C.T."/>
            <person name="Hug L.A."/>
            <person name="Sharon I."/>
            <person name="Castelle C.J."/>
            <person name="Probst A.J."/>
            <person name="Thomas B.C."/>
            <person name="Singh A."/>
            <person name="Wilkins M.J."/>
            <person name="Karaoz U."/>
            <person name="Brodie E.L."/>
            <person name="Williams K.H."/>
            <person name="Hubbard S.S."/>
            <person name="Banfield J.F."/>
        </authorList>
    </citation>
    <scope>NUCLEOTIDE SEQUENCE [LARGE SCALE GENOMIC DNA]</scope>
</reference>
<dbReference type="GO" id="GO:0043565">
    <property type="term" value="F:sequence-specific DNA binding"/>
    <property type="evidence" value="ECO:0007669"/>
    <property type="project" value="InterPro"/>
</dbReference>
<evidence type="ECO:0000256" key="2">
    <source>
        <dbReference type="ARBA" id="ARBA00023125"/>
    </source>
</evidence>
<dbReference type="Pfam" id="PF12833">
    <property type="entry name" value="HTH_18"/>
    <property type="match status" value="1"/>
</dbReference>
<organism evidence="6 7">
    <name type="scientific">Candidatus Raymondbacteria bacterium RIFOXYD12_FULL_49_13</name>
    <dbReference type="NCBI Taxonomy" id="1817890"/>
    <lineage>
        <taxon>Bacteria</taxon>
        <taxon>Raymondiibacteriota</taxon>
    </lineage>
</organism>
<keyword evidence="4" id="KW-1133">Transmembrane helix</keyword>
<gene>
    <name evidence="6" type="ORF">A2519_08595</name>
</gene>
<dbReference type="EMBL" id="MFYX01000033">
    <property type="protein sequence ID" value="OGK06321.1"/>
    <property type="molecule type" value="Genomic_DNA"/>
</dbReference>
<evidence type="ECO:0000256" key="1">
    <source>
        <dbReference type="ARBA" id="ARBA00023015"/>
    </source>
</evidence>
<name>A0A1F7FIC6_UNCRA</name>